<name>A0A8C5M5E3_9ANUR</name>
<keyword evidence="2" id="KW-1185">Reference proteome</keyword>
<organism evidence="1 2">
    <name type="scientific">Leptobrachium leishanense</name>
    <name type="common">Leishan spiny toad</name>
    <dbReference type="NCBI Taxonomy" id="445787"/>
    <lineage>
        <taxon>Eukaryota</taxon>
        <taxon>Metazoa</taxon>
        <taxon>Chordata</taxon>
        <taxon>Craniata</taxon>
        <taxon>Vertebrata</taxon>
        <taxon>Euteleostomi</taxon>
        <taxon>Amphibia</taxon>
        <taxon>Batrachia</taxon>
        <taxon>Anura</taxon>
        <taxon>Pelobatoidea</taxon>
        <taxon>Megophryidae</taxon>
        <taxon>Leptobrachium</taxon>
    </lineage>
</organism>
<evidence type="ECO:0000313" key="2">
    <source>
        <dbReference type="Proteomes" id="UP000694569"/>
    </source>
</evidence>
<dbReference type="GeneTree" id="ENSGT01010000228715"/>
<dbReference type="InterPro" id="IPR042566">
    <property type="entry name" value="L1_C"/>
</dbReference>
<evidence type="ECO:0000313" key="1">
    <source>
        <dbReference type="Ensembl" id="ENSLLEP00000009748.1"/>
    </source>
</evidence>
<accession>A0A8C5M5E3</accession>
<dbReference type="Ensembl" id="ENSLLET00000010125.1">
    <property type="protein sequence ID" value="ENSLLEP00000009748.1"/>
    <property type="gene ID" value="ENSLLEG00000006214.1"/>
</dbReference>
<protein>
    <submittedName>
        <fullName evidence="1">Uncharacterized protein</fullName>
    </submittedName>
</protein>
<sequence length="262" mass="29467">MTQPEESRQEEDDDLPLTKRDLRRILDELREIRGVWKPEVAAVREEVVTIRAQVTAVQATTSTVLSEHTHLLGQVAGLRSQVELLSRSVEMLETRHRRRNIRVRGIPDSVSSDELPAYVSRLALRMAGLPPDKPDVIGSVFRVRKPAALSKGTPRDVVVAFHDVAFKVKLMSAPGARDPVKFEGSTLALYHDLPFQTLLARRRFRPVIAVLRRRGIRYRWGLAGALVVTHNNVPYTITDPETAWFDLEAAGILPDPPELQPD</sequence>
<dbReference type="OrthoDB" id="10636691at2759"/>
<dbReference type="InterPro" id="IPR004244">
    <property type="entry name" value="Transposase_22"/>
</dbReference>
<dbReference type="Proteomes" id="UP000694569">
    <property type="component" value="Unplaced"/>
</dbReference>
<dbReference type="Gene3D" id="3.30.250.20">
    <property type="entry name" value="L1 transposable element, C-terminal domain"/>
    <property type="match status" value="1"/>
</dbReference>
<reference evidence="1" key="2">
    <citation type="submission" date="2025-09" db="UniProtKB">
        <authorList>
            <consortium name="Ensembl"/>
        </authorList>
    </citation>
    <scope>IDENTIFICATION</scope>
</reference>
<reference evidence="1" key="1">
    <citation type="submission" date="2025-08" db="UniProtKB">
        <authorList>
            <consortium name="Ensembl"/>
        </authorList>
    </citation>
    <scope>IDENTIFICATION</scope>
</reference>
<dbReference type="PANTHER" id="PTHR11505">
    <property type="entry name" value="L1 TRANSPOSABLE ELEMENT-RELATED"/>
    <property type="match status" value="1"/>
</dbReference>
<dbReference type="AlphaFoldDB" id="A0A8C5M5E3"/>
<proteinExistence type="predicted"/>